<protein>
    <recommendedName>
        <fullName evidence="2">SET domain-containing protein</fullName>
    </recommendedName>
</protein>
<dbReference type="PANTHER" id="PTHR47332">
    <property type="entry name" value="SET DOMAIN-CONTAINING PROTEIN 5"/>
    <property type="match status" value="1"/>
</dbReference>
<organism evidence="3 4">
    <name type="scientific">Mycena belliarum</name>
    <dbReference type="NCBI Taxonomy" id="1033014"/>
    <lineage>
        <taxon>Eukaryota</taxon>
        <taxon>Fungi</taxon>
        <taxon>Dikarya</taxon>
        <taxon>Basidiomycota</taxon>
        <taxon>Agaricomycotina</taxon>
        <taxon>Agaricomycetes</taxon>
        <taxon>Agaricomycetidae</taxon>
        <taxon>Agaricales</taxon>
        <taxon>Marasmiineae</taxon>
        <taxon>Mycenaceae</taxon>
        <taxon>Mycena</taxon>
    </lineage>
</organism>
<evidence type="ECO:0000313" key="3">
    <source>
        <dbReference type="EMBL" id="KAJ7079086.1"/>
    </source>
</evidence>
<evidence type="ECO:0000313" key="4">
    <source>
        <dbReference type="Proteomes" id="UP001222325"/>
    </source>
</evidence>
<evidence type="ECO:0000256" key="1">
    <source>
        <dbReference type="SAM" id="MobiDB-lite"/>
    </source>
</evidence>
<dbReference type="SMART" id="SM00317">
    <property type="entry name" value="SET"/>
    <property type="match status" value="1"/>
</dbReference>
<comment type="caution">
    <text evidence="3">The sequence shown here is derived from an EMBL/GenBank/DDBJ whole genome shotgun (WGS) entry which is preliminary data.</text>
</comment>
<dbReference type="InterPro" id="IPR001214">
    <property type="entry name" value="SET_dom"/>
</dbReference>
<accession>A0AAD6XLV0</accession>
<dbReference type="PROSITE" id="PS50280">
    <property type="entry name" value="SET"/>
    <property type="match status" value="1"/>
</dbReference>
<evidence type="ECO:0000259" key="2">
    <source>
        <dbReference type="PROSITE" id="PS50280"/>
    </source>
</evidence>
<keyword evidence="4" id="KW-1185">Reference proteome</keyword>
<dbReference type="InterPro" id="IPR046341">
    <property type="entry name" value="SET_dom_sf"/>
</dbReference>
<proteinExistence type="predicted"/>
<reference evidence="3" key="1">
    <citation type="submission" date="2023-03" db="EMBL/GenBank/DDBJ databases">
        <title>Massive genome expansion in bonnet fungi (Mycena s.s.) driven by repeated elements and novel gene families across ecological guilds.</title>
        <authorList>
            <consortium name="Lawrence Berkeley National Laboratory"/>
            <person name="Harder C.B."/>
            <person name="Miyauchi S."/>
            <person name="Viragh M."/>
            <person name="Kuo A."/>
            <person name="Thoen E."/>
            <person name="Andreopoulos B."/>
            <person name="Lu D."/>
            <person name="Skrede I."/>
            <person name="Drula E."/>
            <person name="Henrissat B."/>
            <person name="Morin E."/>
            <person name="Kohler A."/>
            <person name="Barry K."/>
            <person name="LaButti K."/>
            <person name="Morin E."/>
            <person name="Salamov A."/>
            <person name="Lipzen A."/>
            <person name="Mereny Z."/>
            <person name="Hegedus B."/>
            <person name="Baldrian P."/>
            <person name="Stursova M."/>
            <person name="Weitz H."/>
            <person name="Taylor A."/>
            <person name="Grigoriev I.V."/>
            <person name="Nagy L.G."/>
            <person name="Martin F."/>
            <person name="Kauserud H."/>
        </authorList>
    </citation>
    <scope>NUCLEOTIDE SEQUENCE</scope>
    <source>
        <strain evidence="3">CBHHK173m</strain>
    </source>
</reference>
<name>A0AAD6XLV0_9AGAR</name>
<dbReference type="Proteomes" id="UP001222325">
    <property type="component" value="Unassembled WGS sequence"/>
</dbReference>
<sequence>MRRGFLLSRKRESTSAPYPTRNKKPNSDDRTLFAYDAPQATEAAVRPYTVKDLKTWSKRNICLADDPRMSAKVDLRDLGADQRLIFRNIKVGSTEVSTLLDCAVLNLLPTRFSPAPIALENATELRSAGVKGMGVFAVQDLRAAALIHVEYPATITQNTLVLNFGITRTEVYRELVQRVPAKTRSALLQLNSSQLAERCDVEEGILRSNAVGIVMPAPSIPSSVAMGHNALFIEARFNHSCSPNVVHRFDPESFALSVHTIRPIAKGEEIVFSYIDLNSTVGRDARRSLLQNRFHFECMCDRCAIADSATVEESDQRRQRICAATHEEVIAPFAAWYRANGRGDLQKVIAFHLAAVEERRIEGLYQYPYLLHLSLLAICFAALEDIRSFRLWMGKARDVAVRNLETEKAVNMLRYVVYPESFPQWALARKMQPCPGAL</sequence>
<feature type="domain" description="SET" evidence="2">
    <location>
        <begin position="120"/>
        <end position="275"/>
    </location>
</feature>
<dbReference type="AlphaFoldDB" id="A0AAD6XLV0"/>
<dbReference type="EMBL" id="JARJCN010000062">
    <property type="protein sequence ID" value="KAJ7079086.1"/>
    <property type="molecule type" value="Genomic_DNA"/>
</dbReference>
<dbReference type="CDD" id="cd20071">
    <property type="entry name" value="SET_SMYD"/>
    <property type="match status" value="1"/>
</dbReference>
<gene>
    <name evidence="3" type="ORF">B0H15DRAFT_520686</name>
</gene>
<dbReference type="PANTHER" id="PTHR47332:SF4">
    <property type="entry name" value="SET DOMAIN-CONTAINING PROTEIN 5"/>
    <property type="match status" value="1"/>
</dbReference>
<dbReference type="InterPro" id="IPR053185">
    <property type="entry name" value="SET_domain_protein"/>
</dbReference>
<feature type="region of interest" description="Disordered" evidence="1">
    <location>
        <begin position="1"/>
        <end position="30"/>
    </location>
</feature>
<dbReference type="SUPFAM" id="SSF82199">
    <property type="entry name" value="SET domain"/>
    <property type="match status" value="1"/>
</dbReference>
<dbReference type="Pfam" id="PF00856">
    <property type="entry name" value="SET"/>
    <property type="match status" value="1"/>
</dbReference>
<dbReference type="Gene3D" id="2.170.270.10">
    <property type="entry name" value="SET domain"/>
    <property type="match status" value="1"/>
</dbReference>